<dbReference type="GO" id="GO:0009451">
    <property type="term" value="P:RNA modification"/>
    <property type="evidence" value="ECO:0007669"/>
    <property type="project" value="InterPro"/>
</dbReference>
<keyword evidence="4" id="KW-1185">Reference proteome</keyword>
<dbReference type="Pfam" id="PF13041">
    <property type="entry name" value="PPR_2"/>
    <property type="match status" value="1"/>
</dbReference>
<feature type="repeat" description="PPR" evidence="2">
    <location>
        <begin position="232"/>
        <end position="266"/>
    </location>
</feature>
<dbReference type="EMBL" id="JAINDJ010000002">
    <property type="protein sequence ID" value="KAG9459650.1"/>
    <property type="molecule type" value="Genomic_DNA"/>
</dbReference>
<comment type="caution">
    <text evidence="3">The sequence shown here is derived from an EMBL/GenBank/DDBJ whole genome shotgun (WGS) entry which is preliminary data.</text>
</comment>
<accession>A0AAV7FEM1</accession>
<evidence type="ECO:0000313" key="3">
    <source>
        <dbReference type="EMBL" id="KAG9459650.1"/>
    </source>
</evidence>
<reference evidence="3 4" key="1">
    <citation type="submission" date="2021-07" db="EMBL/GenBank/DDBJ databases">
        <title>The Aristolochia fimbriata genome: insights into angiosperm evolution, floral development and chemical biosynthesis.</title>
        <authorList>
            <person name="Jiao Y."/>
        </authorList>
    </citation>
    <scope>NUCLEOTIDE SEQUENCE [LARGE SCALE GENOMIC DNA]</scope>
    <source>
        <strain evidence="3">IBCAS-2021</strain>
        <tissue evidence="3">Leaf</tissue>
    </source>
</reference>
<feature type="repeat" description="PPR" evidence="2">
    <location>
        <begin position="99"/>
        <end position="129"/>
    </location>
</feature>
<dbReference type="InterPro" id="IPR002885">
    <property type="entry name" value="PPR_rpt"/>
</dbReference>
<dbReference type="Gene3D" id="1.25.40.10">
    <property type="entry name" value="Tetratricopeptide repeat domain"/>
    <property type="match status" value="2"/>
</dbReference>
<protein>
    <submittedName>
        <fullName evidence="3">Uncharacterized protein</fullName>
    </submittedName>
</protein>
<proteinExistence type="predicted"/>
<organism evidence="3 4">
    <name type="scientific">Aristolochia fimbriata</name>
    <name type="common">White veined hardy Dutchman's pipe vine</name>
    <dbReference type="NCBI Taxonomy" id="158543"/>
    <lineage>
        <taxon>Eukaryota</taxon>
        <taxon>Viridiplantae</taxon>
        <taxon>Streptophyta</taxon>
        <taxon>Embryophyta</taxon>
        <taxon>Tracheophyta</taxon>
        <taxon>Spermatophyta</taxon>
        <taxon>Magnoliopsida</taxon>
        <taxon>Magnoliidae</taxon>
        <taxon>Piperales</taxon>
        <taxon>Aristolochiaceae</taxon>
        <taxon>Aristolochia</taxon>
    </lineage>
</organism>
<evidence type="ECO:0000256" key="2">
    <source>
        <dbReference type="PROSITE-ProRule" id="PRU00708"/>
    </source>
</evidence>
<dbReference type="NCBIfam" id="TIGR00756">
    <property type="entry name" value="PPR"/>
    <property type="match status" value="3"/>
</dbReference>
<dbReference type="Proteomes" id="UP000825729">
    <property type="component" value="Unassembled WGS sequence"/>
</dbReference>
<dbReference type="InterPro" id="IPR046960">
    <property type="entry name" value="PPR_At4g14850-like_plant"/>
</dbReference>
<dbReference type="InterPro" id="IPR011990">
    <property type="entry name" value="TPR-like_helical_dom_sf"/>
</dbReference>
<dbReference type="PANTHER" id="PTHR47926:SF436">
    <property type="entry name" value="PENTATRICOPEPTIDE REPEAT-CONTAINING PROTEIN ELI1, CHLOROPLASTIC-LIKE ISOFORM X2"/>
    <property type="match status" value="1"/>
</dbReference>
<dbReference type="GO" id="GO:0003723">
    <property type="term" value="F:RNA binding"/>
    <property type="evidence" value="ECO:0007669"/>
    <property type="project" value="InterPro"/>
</dbReference>
<dbReference type="Pfam" id="PF20431">
    <property type="entry name" value="E_motif"/>
    <property type="match status" value="1"/>
</dbReference>
<dbReference type="SUPFAM" id="SSF81901">
    <property type="entry name" value="HCP-like"/>
    <property type="match status" value="1"/>
</dbReference>
<name>A0AAV7FEM1_ARIFI</name>
<sequence>MYNTMIRAYVQMQAPSLAIWCYLRSLRDGFTGNRYTFTPLIKASSLLLPLSPGRLVHAHVAKCGFSDDEFIQSALIEFYSLVPDMETARTVFDLSSKRDVVLWTAILNGYAKAGDMKTAGELFDRMPERNVISWSALIAGYSLVGDYEEVLYLFQQMLELGMKPNESLLVSVLTACAHLGALAQGVWIHSYVKRWNYLHSNSILGTALVDMYAKCGCIASALSVFYGTSPKDVAAWNAIISGVAMSGDSGKSVQLFKAMLESGIQPNDVTFIAILSSFTHSGLVNEGLKFYNQMSTVYGVEPRAEHNACVVDLLGRAGLLEEAVKFIDEKLRDLGGGDCNIWGALLNACRIHGDVKLVNKIWGRIVRMGVADCGIYVLLYNIYTEAGCQKEANKARELIKEEGLSKKPGCSFIEVNGVLEEFQAGNASLIQRKQISETLDSLVKVLRSEASVY</sequence>
<dbReference type="PANTHER" id="PTHR47926">
    <property type="entry name" value="PENTATRICOPEPTIDE REPEAT-CONTAINING PROTEIN"/>
    <property type="match status" value="1"/>
</dbReference>
<evidence type="ECO:0000256" key="1">
    <source>
        <dbReference type="ARBA" id="ARBA00022737"/>
    </source>
</evidence>
<dbReference type="FunFam" id="1.25.40.10:FF:000348">
    <property type="entry name" value="Pentatricopeptide repeat-containing protein chloroplastic"/>
    <property type="match status" value="1"/>
</dbReference>
<dbReference type="InterPro" id="IPR046848">
    <property type="entry name" value="E_motif"/>
</dbReference>
<dbReference type="AlphaFoldDB" id="A0AAV7FEM1"/>
<dbReference type="Pfam" id="PF01535">
    <property type="entry name" value="PPR"/>
    <property type="match status" value="3"/>
</dbReference>
<evidence type="ECO:0000313" key="4">
    <source>
        <dbReference type="Proteomes" id="UP000825729"/>
    </source>
</evidence>
<gene>
    <name evidence="3" type="ORF">H6P81_004158</name>
</gene>
<keyword evidence="1" id="KW-0677">Repeat</keyword>
<dbReference type="PROSITE" id="PS51375">
    <property type="entry name" value="PPR"/>
    <property type="match status" value="3"/>
</dbReference>
<feature type="repeat" description="PPR" evidence="2">
    <location>
        <begin position="130"/>
        <end position="164"/>
    </location>
</feature>
<dbReference type="FunFam" id="1.25.40.10:FF:000090">
    <property type="entry name" value="Pentatricopeptide repeat-containing protein, chloroplastic"/>
    <property type="match status" value="1"/>
</dbReference>